<dbReference type="AlphaFoldDB" id="A0A1H8VP77"/>
<comment type="subcellular location">
    <subcellularLocation>
        <location evidence="1">Peroxisome</location>
    </subcellularLocation>
</comment>
<dbReference type="Pfam" id="PF00378">
    <property type="entry name" value="ECH_1"/>
    <property type="match status" value="1"/>
</dbReference>
<gene>
    <name evidence="5" type="ORF">SAMN04488052_1144</name>
</gene>
<reference evidence="5 6" key="1">
    <citation type="submission" date="2016-10" db="EMBL/GenBank/DDBJ databases">
        <authorList>
            <person name="de Groot N.N."/>
        </authorList>
    </citation>
    <scope>NUCLEOTIDE SEQUENCE [LARGE SCALE GENOMIC DNA]</scope>
    <source>
        <strain evidence="5 6">CGMCC 1.6291</strain>
    </source>
</reference>
<dbReference type="Proteomes" id="UP000199657">
    <property type="component" value="Unassembled WGS sequence"/>
</dbReference>
<evidence type="ECO:0000256" key="1">
    <source>
        <dbReference type="ARBA" id="ARBA00004275"/>
    </source>
</evidence>
<dbReference type="PANTHER" id="PTHR43684">
    <property type="match status" value="1"/>
</dbReference>
<dbReference type="CDD" id="cd06558">
    <property type="entry name" value="crotonase-like"/>
    <property type="match status" value="1"/>
</dbReference>
<name>A0A1H8VP77_9GAMM</name>
<evidence type="ECO:0000256" key="2">
    <source>
        <dbReference type="ARBA" id="ARBA00005254"/>
    </source>
</evidence>
<keyword evidence="3" id="KW-0576">Peroxisome</keyword>
<dbReference type="SUPFAM" id="SSF52096">
    <property type="entry name" value="ClpP/crotonase"/>
    <property type="match status" value="1"/>
</dbReference>
<accession>A0A1H8VP77</accession>
<dbReference type="Gene3D" id="3.90.226.10">
    <property type="entry name" value="2-enoyl-CoA Hydratase, Chain A, domain 1"/>
    <property type="match status" value="1"/>
</dbReference>
<dbReference type="STRING" id="406100.SAMN04488052_1144"/>
<comment type="similarity">
    <text evidence="2">Belongs to the enoyl-CoA hydratase/isomerase family.</text>
</comment>
<dbReference type="GO" id="GO:0004165">
    <property type="term" value="F:delta(3)-delta(2)-enoyl-CoA isomerase activity"/>
    <property type="evidence" value="ECO:0007669"/>
    <property type="project" value="UniProtKB-ARBA"/>
</dbReference>
<sequence>MTSAIVTDRQDGVLTITLNRADKRNALTGEMYDAIRETMADARRDGDVRAVLLNAEGEHFTAGNDLQDFGPKAAERVASGEKAPAMKLIDDMVDFDKPVVAAVRGHAVGIGTTLLLHCDVVAASETASFALPFTRLGLVPEFASSYVLPLLAGRVRASHTLLLGEPFDRERARELGIVSLSCADAELDETARAKAQALAALPPQALRATKRLINSAAYTDRLREVIAAEGEAFAAGLVSEEHQEAVAAFFEKRQPDFSRFS</sequence>
<dbReference type="Gene3D" id="1.10.12.10">
    <property type="entry name" value="Lyase 2-enoyl-coa Hydratase, Chain A, domain 2"/>
    <property type="match status" value="1"/>
</dbReference>
<dbReference type="InterPro" id="IPR051053">
    <property type="entry name" value="ECH/Chromodomain_protein"/>
</dbReference>
<dbReference type="EMBL" id="FOEG01000014">
    <property type="protein sequence ID" value="SEP16997.1"/>
    <property type="molecule type" value="Genomic_DNA"/>
</dbReference>
<organism evidence="5 6">
    <name type="scientific">Aquisalimonas asiatica</name>
    <dbReference type="NCBI Taxonomy" id="406100"/>
    <lineage>
        <taxon>Bacteria</taxon>
        <taxon>Pseudomonadati</taxon>
        <taxon>Pseudomonadota</taxon>
        <taxon>Gammaproteobacteria</taxon>
        <taxon>Chromatiales</taxon>
        <taxon>Ectothiorhodospiraceae</taxon>
        <taxon>Aquisalimonas</taxon>
    </lineage>
</organism>
<dbReference type="InterPro" id="IPR014748">
    <property type="entry name" value="Enoyl-CoA_hydra_C"/>
</dbReference>
<proteinExistence type="inferred from homology"/>
<evidence type="ECO:0000256" key="3">
    <source>
        <dbReference type="ARBA" id="ARBA00023140"/>
    </source>
</evidence>
<dbReference type="RefSeq" id="WP_171909981.1">
    <property type="nucleotide sequence ID" value="NZ_FOEG01000014.1"/>
</dbReference>
<evidence type="ECO:0000313" key="6">
    <source>
        <dbReference type="Proteomes" id="UP000199657"/>
    </source>
</evidence>
<keyword evidence="4" id="KW-0413">Isomerase</keyword>
<dbReference type="PANTHER" id="PTHR43684:SF1">
    <property type="entry name" value="ENOYL-COA DELTA ISOMERASE 2"/>
    <property type="match status" value="1"/>
</dbReference>
<evidence type="ECO:0000256" key="4">
    <source>
        <dbReference type="ARBA" id="ARBA00023235"/>
    </source>
</evidence>
<dbReference type="InterPro" id="IPR001753">
    <property type="entry name" value="Enoyl-CoA_hydra/iso"/>
</dbReference>
<evidence type="ECO:0000313" key="5">
    <source>
        <dbReference type="EMBL" id="SEP16997.1"/>
    </source>
</evidence>
<protein>
    <submittedName>
        <fullName evidence="5">Enoyl-CoA hydratase/carnithine racemase</fullName>
    </submittedName>
</protein>
<dbReference type="InterPro" id="IPR029045">
    <property type="entry name" value="ClpP/crotonase-like_dom_sf"/>
</dbReference>
<keyword evidence="6" id="KW-1185">Reference proteome</keyword>